<gene>
    <name evidence="1" type="ORF">HNQ61_000741</name>
</gene>
<accession>A0A841GWZ9</accession>
<proteinExistence type="predicted"/>
<evidence type="ECO:0000313" key="1">
    <source>
        <dbReference type="EMBL" id="MBB6069126.1"/>
    </source>
</evidence>
<keyword evidence="2" id="KW-1185">Reference proteome</keyword>
<sequence length="67" mass="7466">MKPSREVFPAGAFRLGARRVSRNPWFGAGQYTVPRPGEKDPNHVRTAAAARGVKILQQNAVQRFPCF</sequence>
<protein>
    <submittedName>
        <fullName evidence="1">Uncharacterized protein</fullName>
    </submittedName>
</protein>
<comment type="caution">
    <text evidence="1">The sequence shown here is derived from an EMBL/GenBank/DDBJ whole genome shotgun (WGS) entry which is preliminary data.</text>
</comment>
<reference evidence="1 2" key="1">
    <citation type="submission" date="2020-08" db="EMBL/GenBank/DDBJ databases">
        <title>Genomic Encyclopedia of Type Strains, Phase IV (KMG-IV): sequencing the most valuable type-strain genomes for metagenomic binning, comparative biology and taxonomic classification.</title>
        <authorList>
            <person name="Goeker M."/>
        </authorList>
    </citation>
    <scope>NUCLEOTIDE SEQUENCE [LARGE SCALE GENOMIC DNA]</scope>
    <source>
        <strain evidence="1 2">DSM 29007</strain>
    </source>
</reference>
<dbReference type="Proteomes" id="UP000582837">
    <property type="component" value="Unassembled WGS sequence"/>
</dbReference>
<dbReference type="EMBL" id="JACHIA010000002">
    <property type="protein sequence ID" value="MBB6069126.1"/>
    <property type="molecule type" value="Genomic_DNA"/>
</dbReference>
<dbReference type="RefSeq" id="WP_170038189.1">
    <property type="nucleotide sequence ID" value="NZ_JABDTL010000002.1"/>
</dbReference>
<name>A0A841GWZ9_9BACT</name>
<organism evidence="1 2">
    <name type="scientific">Longimicrobium terrae</name>
    <dbReference type="NCBI Taxonomy" id="1639882"/>
    <lineage>
        <taxon>Bacteria</taxon>
        <taxon>Pseudomonadati</taxon>
        <taxon>Gemmatimonadota</taxon>
        <taxon>Longimicrobiia</taxon>
        <taxon>Longimicrobiales</taxon>
        <taxon>Longimicrobiaceae</taxon>
        <taxon>Longimicrobium</taxon>
    </lineage>
</organism>
<dbReference type="AlphaFoldDB" id="A0A841GWZ9"/>
<evidence type="ECO:0000313" key="2">
    <source>
        <dbReference type="Proteomes" id="UP000582837"/>
    </source>
</evidence>